<proteinExistence type="predicted"/>
<dbReference type="Pfam" id="PF00455">
    <property type="entry name" value="DeoRC"/>
    <property type="match status" value="1"/>
</dbReference>
<dbReference type="PANTHER" id="PTHR30363:SF44">
    <property type="entry name" value="AGA OPERON TRANSCRIPTIONAL REPRESSOR-RELATED"/>
    <property type="match status" value="1"/>
</dbReference>
<dbReference type="GO" id="GO:0003677">
    <property type="term" value="F:DNA binding"/>
    <property type="evidence" value="ECO:0007669"/>
    <property type="project" value="UniProtKB-KW"/>
</dbReference>
<feature type="domain" description="HTH deoR-type" evidence="4">
    <location>
        <begin position="6"/>
        <end position="61"/>
    </location>
</feature>
<keyword evidence="1" id="KW-0805">Transcription regulation</keyword>
<protein>
    <submittedName>
        <fullName evidence="5">Lactose phosphotransferase system repressor</fullName>
    </submittedName>
</protein>
<dbReference type="InterPro" id="IPR037171">
    <property type="entry name" value="NagB/RpiA_transferase-like"/>
</dbReference>
<comment type="caution">
    <text evidence="5">The sequence shown here is derived from an EMBL/GenBank/DDBJ whole genome shotgun (WGS) entry which is preliminary data.</text>
</comment>
<dbReference type="PATRIC" id="fig|400772.4.peg.553"/>
<keyword evidence="2" id="KW-0238">DNA-binding</keyword>
<dbReference type="PRINTS" id="PR00037">
    <property type="entry name" value="HTHLACR"/>
</dbReference>
<dbReference type="InterPro" id="IPR036390">
    <property type="entry name" value="WH_DNA-bd_sf"/>
</dbReference>
<dbReference type="InterPro" id="IPR014036">
    <property type="entry name" value="DeoR-like_C"/>
</dbReference>
<accession>A0A0F0LZY7</accession>
<organism evidence="5 6">
    <name type="scientific">Microbacterium ginsengisoli</name>
    <dbReference type="NCBI Taxonomy" id="400772"/>
    <lineage>
        <taxon>Bacteria</taxon>
        <taxon>Bacillati</taxon>
        <taxon>Actinomycetota</taxon>
        <taxon>Actinomycetes</taxon>
        <taxon>Micrococcales</taxon>
        <taxon>Microbacteriaceae</taxon>
        <taxon>Microbacterium</taxon>
    </lineage>
</organism>
<dbReference type="GO" id="GO:0003700">
    <property type="term" value="F:DNA-binding transcription factor activity"/>
    <property type="evidence" value="ECO:0007669"/>
    <property type="project" value="InterPro"/>
</dbReference>
<reference evidence="5 6" key="1">
    <citation type="submission" date="2015-02" db="EMBL/GenBank/DDBJ databases">
        <title>Draft genome sequences of ten Microbacterium spp. with emphasis on heavy metal contaminated environments.</title>
        <authorList>
            <person name="Corretto E."/>
        </authorList>
    </citation>
    <scope>NUCLEOTIDE SEQUENCE [LARGE SCALE GENOMIC DNA]</scope>
    <source>
        <strain evidence="5 6">DSM 18659</strain>
    </source>
</reference>
<dbReference type="GO" id="GO:0016740">
    <property type="term" value="F:transferase activity"/>
    <property type="evidence" value="ECO:0007669"/>
    <property type="project" value="UniProtKB-KW"/>
</dbReference>
<dbReference type="InterPro" id="IPR036388">
    <property type="entry name" value="WH-like_DNA-bd_sf"/>
</dbReference>
<dbReference type="RefSeq" id="WP_045246455.1">
    <property type="nucleotide sequence ID" value="NZ_JBOFAV010000007.1"/>
</dbReference>
<dbReference type="OrthoDB" id="7688673at2"/>
<sequence length="249" mass="26237">MAGLLGEERRALLLAILHRDDVIRLESAADELGVSAMTVRRDLADLAAEGAVRRVRGGAVAAITPRPFEERRATRGAQKAVLARKAAELVPRSGAVAMDASSTTGVLLAHLAEVDDLLVVSNSVENAATARQIAGVRSILVGGEREDRTGSYVGPFATRAVAAATYARFFTSAAAIDLRGSSEVTAEEAAMKSAFAAAADETVLLIDSSKLGDRALASALDWSQIDLLVTDLDVDDTRLDPYRPLVQIV</sequence>
<evidence type="ECO:0000313" key="6">
    <source>
        <dbReference type="Proteomes" id="UP000033451"/>
    </source>
</evidence>
<keyword evidence="5" id="KW-0808">Transferase</keyword>
<dbReference type="SMART" id="SM01134">
    <property type="entry name" value="DeoRC"/>
    <property type="match status" value="1"/>
</dbReference>
<dbReference type="Gene3D" id="1.10.10.10">
    <property type="entry name" value="Winged helix-like DNA-binding domain superfamily/Winged helix DNA-binding domain"/>
    <property type="match status" value="1"/>
</dbReference>
<dbReference type="Pfam" id="PF08220">
    <property type="entry name" value="HTH_DeoR"/>
    <property type="match status" value="1"/>
</dbReference>
<dbReference type="AlphaFoldDB" id="A0A0F0LZY7"/>
<dbReference type="Proteomes" id="UP000033451">
    <property type="component" value="Unassembled WGS sequence"/>
</dbReference>
<evidence type="ECO:0000313" key="5">
    <source>
        <dbReference type="EMBL" id="KJL39307.1"/>
    </source>
</evidence>
<keyword evidence="3" id="KW-0804">Transcription</keyword>
<dbReference type="SUPFAM" id="SSF100950">
    <property type="entry name" value="NagB/RpiA/CoA transferase-like"/>
    <property type="match status" value="1"/>
</dbReference>
<dbReference type="EMBL" id="JYIY01000057">
    <property type="protein sequence ID" value="KJL39307.1"/>
    <property type="molecule type" value="Genomic_DNA"/>
</dbReference>
<name>A0A0F0LZY7_9MICO</name>
<evidence type="ECO:0000256" key="2">
    <source>
        <dbReference type="ARBA" id="ARBA00023125"/>
    </source>
</evidence>
<dbReference type="SMART" id="SM00420">
    <property type="entry name" value="HTH_DEOR"/>
    <property type="match status" value="1"/>
</dbReference>
<dbReference type="InterPro" id="IPR001034">
    <property type="entry name" value="DeoR_HTH"/>
</dbReference>
<dbReference type="SUPFAM" id="SSF46785">
    <property type="entry name" value="Winged helix' DNA-binding domain"/>
    <property type="match status" value="1"/>
</dbReference>
<dbReference type="InterPro" id="IPR018356">
    <property type="entry name" value="Tscrpt_reg_HTH_DeoR_CS"/>
</dbReference>
<dbReference type="PROSITE" id="PS51000">
    <property type="entry name" value="HTH_DEOR_2"/>
    <property type="match status" value="1"/>
</dbReference>
<evidence type="ECO:0000256" key="1">
    <source>
        <dbReference type="ARBA" id="ARBA00023015"/>
    </source>
</evidence>
<dbReference type="PANTHER" id="PTHR30363">
    <property type="entry name" value="HTH-TYPE TRANSCRIPTIONAL REGULATOR SRLR-RELATED"/>
    <property type="match status" value="1"/>
</dbReference>
<evidence type="ECO:0000256" key="3">
    <source>
        <dbReference type="ARBA" id="ARBA00023163"/>
    </source>
</evidence>
<gene>
    <name evidence="5" type="primary">lacR</name>
    <name evidence="5" type="ORF">RR49_00520</name>
</gene>
<evidence type="ECO:0000259" key="4">
    <source>
        <dbReference type="PROSITE" id="PS51000"/>
    </source>
</evidence>
<dbReference type="InterPro" id="IPR050313">
    <property type="entry name" value="Carb_Metab_HTH_regulators"/>
</dbReference>
<dbReference type="STRING" id="400772.RR49_00520"/>
<dbReference type="PROSITE" id="PS00894">
    <property type="entry name" value="HTH_DEOR_1"/>
    <property type="match status" value="1"/>
</dbReference>
<keyword evidence="6" id="KW-1185">Reference proteome</keyword>